<feature type="domain" description="Acylphosphatase-like" evidence="6">
    <location>
        <begin position="5"/>
        <end position="94"/>
    </location>
</feature>
<accession>A0ABU1DAY0</accession>
<evidence type="ECO:0000313" key="7">
    <source>
        <dbReference type="EMBL" id="MDR4305279.1"/>
    </source>
</evidence>
<name>A0ABU1DAY0_9HYPH</name>
<evidence type="ECO:0000256" key="2">
    <source>
        <dbReference type="ARBA" id="ARBA00012150"/>
    </source>
</evidence>
<dbReference type="InterPro" id="IPR001792">
    <property type="entry name" value="Acylphosphatase-like_dom"/>
</dbReference>
<evidence type="ECO:0000256" key="4">
    <source>
        <dbReference type="PROSITE-ProRule" id="PRU00520"/>
    </source>
</evidence>
<dbReference type="InterPro" id="IPR017968">
    <property type="entry name" value="Acylphosphatase_CS"/>
</dbReference>
<dbReference type="PANTHER" id="PTHR47268:SF4">
    <property type="entry name" value="ACYLPHOSPHATASE"/>
    <property type="match status" value="1"/>
</dbReference>
<dbReference type="InterPro" id="IPR036046">
    <property type="entry name" value="Acylphosphatase-like_dom_sf"/>
</dbReference>
<sequence length="96" mass="10142">MSEAIERILVTGRVQGVFYRKWAQATAAGLGLRGYVRNMSDGSVEALLAGPQERLDGFAEACRAGPPDARVERVERVAAEAAELPAGQGVEIADDG</sequence>
<dbReference type="EMBL" id="JADBEO010000002">
    <property type="protein sequence ID" value="MDR4305279.1"/>
    <property type="molecule type" value="Genomic_DNA"/>
</dbReference>
<dbReference type="EC" id="3.6.1.7" evidence="2 4"/>
<dbReference type="Proteomes" id="UP001181622">
    <property type="component" value="Unassembled WGS sequence"/>
</dbReference>
<evidence type="ECO:0000256" key="5">
    <source>
        <dbReference type="RuleBase" id="RU004168"/>
    </source>
</evidence>
<comment type="similarity">
    <text evidence="1 5">Belongs to the acylphosphatase family.</text>
</comment>
<dbReference type="PROSITE" id="PS00151">
    <property type="entry name" value="ACYLPHOSPHATASE_2"/>
    <property type="match status" value="1"/>
</dbReference>
<protein>
    <recommendedName>
        <fullName evidence="2 4">acylphosphatase</fullName>
        <ecNumber evidence="2 4">3.6.1.7</ecNumber>
    </recommendedName>
</protein>
<evidence type="ECO:0000259" key="6">
    <source>
        <dbReference type="PROSITE" id="PS51160"/>
    </source>
</evidence>
<dbReference type="Gene3D" id="3.30.70.100">
    <property type="match status" value="1"/>
</dbReference>
<dbReference type="PROSITE" id="PS51160">
    <property type="entry name" value="ACYLPHOSPHATASE_3"/>
    <property type="match status" value="1"/>
</dbReference>
<dbReference type="InterPro" id="IPR020456">
    <property type="entry name" value="Acylphosphatase"/>
</dbReference>
<keyword evidence="4" id="KW-0378">Hydrolase</keyword>
<feature type="active site" evidence="4">
    <location>
        <position position="38"/>
    </location>
</feature>
<evidence type="ECO:0000256" key="1">
    <source>
        <dbReference type="ARBA" id="ARBA00005614"/>
    </source>
</evidence>
<feature type="active site" evidence="4">
    <location>
        <position position="20"/>
    </location>
</feature>
<evidence type="ECO:0000256" key="3">
    <source>
        <dbReference type="ARBA" id="ARBA00047645"/>
    </source>
</evidence>
<gene>
    <name evidence="7" type="ORF">IHQ68_01395</name>
</gene>
<dbReference type="SUPFAM" id="SSF54975">
    <property type="entry name" value="Acylphosphatase/BLUF domain-like"/>
    <property type="match status" value="1"/>
</dbReference>
<comment type="catalytic activity">
    <reaction evidence="3 4">
        <text>an acyl phosphate + H2O = a carboxylate + phosphate + H(+)</text>
        <dbReference type="Rhea" id="RHEA:14965"/>
        <dbReference type="ChEBI" id="CHEBI:15377"/>
        <dbReference type="ChEBI" id="CHEBI:15378"/>
        <dbReference type="ChEBI" id="CHEBI:29067"/>
        <dbReference type="ChEBI" id="CHEBI:43474"/>
        <dbReference type="ChEBI" id="CHEBI:59918"/>
        <dbReference type="EC" id="3.6.1.7"/>
    </reaction>
</comment>
<dbReference type="RefSeq" id="WP_309388327.1">
    <property type="nucleotide sequence ID" value="NZ_JADBEO010000002.1"/>
</dbReference>
<dbReference type="PANTHER" id="PTHR47268">
    <property type="entry name" value="ACYLPHOSPHATASE"/>
    <property type="match status" value="1"/>
</dbReference>
<comment type="caution">
    <text evidence="7">The sequence shown here is derived from an EMBL/GenBank/DDBJ whole genome shotgun (WGS) entry which is preliminary data.</text>
</comment>
<reference evidence="7" key="1">
    <citation type="submission" date="2020-10" db="EMBL/GenBank/DDBJ databases">
        <authorList>
            <person name="Abbas A."/>
            <person name="Razzaq R."/>
            <person name="Waqas M."/>
            <person name="Abbas N."/>
            <person name="Nielsen T.K."/>
            <person name="Hansen L.H."/>
            <person name="Hussain S."/>
            <person name="Shahid M."/>
        </authorList>
    </citation>
    <scope>NUCLEOTIDE SEQUENCE</scope>
    <source>
        <strain evidence="7">S14</strain>
    </source>
</reference>
<dbReference type="Pfam" id="PF00708">
    <property type="entry name" value="Acylphosphatase"/>
    <property type="match status" value="1"/>
</dbReference>
<organism evidence="7 8">
    <name type="scientific">Chelatococcus sambhunathii</name>
    <dbReference type="NCBI Taxonomy" id="363953"/>
    <lineage>
        <taxon>Bacteria</taxon>
        <taxon>Pseudomonadati</taxon>
        <taxon>Pseudomonadota</taxon>
        <taxon>Alphaproteobacteria</taxon>
        <taxon>Hyphomicrobiales</taxon>
        <taxon>Chelatococcaceae</taxon>
        <taxon>Chelatococcus</taxon>
    </lineage>
</organism>
<keyword evidence="8" id="KW-1185">Reference proteome</keyword>
<proteinExistence type="inferred from homology"/>
<evidence type="ECO:0000313" key="8">
    <source>
        <dbReference type="Proteomes" id="UP001181622"/>
    </source>
</evidence>